<dbReference type="Proteomes" id="UP000605361">
    <property type="component" value="Unassembled WGS sequence"/>
</dbReference>
<keyword evidence="2" id="KW-1185">Reference proteome</keyword>
<dbReference type="AlphaFoldDB" id="A0A931EWP2"/>
<protein>
    <submittedName>
        <fullName evidence="1">Gas vesicle protein GvpG</fullName>
    </submittedName>
</protein>
<evidence type="ECO:0000313" key="1">
    <source>
        <dbReference type="EMBL" id="MBF8185420.1"/>
    </source>
</evidence>
<dbReference type="Pfam" id="PF05120">
    <property type="entry name" value="GvpG"/>
    <property type="match status" value="1"/>
</dbReference>
<sequence length="77" mass="8567">MGPLGLILGLPLAPVRGLVWLAERIQEQAELELHDPTSIRHQLEEIEAARRAGEITEEEESRAVARVLQGMTTTGRR</sequence>
<evidence type="ECO:0000313" key="2">
    <source>
        <dbReference type="Proteomes" id="UP000605361"/>
    </source>
</evidence>
<reference evidence="1" key="1">
    <citation type="submission" date="2020-11" db="EMBL/GenBank/DDBJ databases">
        <title>Whole-genome analyses of Nonomuraea sp. K274.</title>
        <authorList>
            <person name="Veyisoglu A."/>
        </authorList>
    </citation>
    <scope>NUCLEOTIDE SEQUENCE</scope>
    <source>
        <strain evidence="1">K274</strain>
    </source>
</reference>
<dbReference type="InterPro" id="IPR007804">
    <property type="entry name" value="GvpG"/>
</dbReference>
<proteinExistence type="predicted"/>
<accession>A0A931EWP2</accession>
<comment type="caution">
    <text evidence="1">The sequence shown here is derived from an EMBL/GenBank/DDBJ whole genome shotgun (WGS) entry which is preliminary data.</text>
</comment>
<name>A0A931EWP2_9ACTN</name>
<dbReference type="EMBL" id="JADOGI010000013">
    <property type="protein sequence ID" value="MBF8185420.1"/>
    <property type="molecule type" value="Genomic_DNA"/>
</dbReference>
<gene>
    <name evidence="1" type="ORF">ITP53_06640</name>
</gene>
<organism evidence="1 2">
    <name type="scientific">Nonomuraea cypriaca</name>
    <dbReference type="NCBI Taxonomy" id="1187855"/>
    <lineage>
        <taxon>Bacteria</taxon>
        <taxon>Bacillati</taxon>
        <taxon>Actinomycetota</taxon>
        <taxon>Actinomycetes</taxon>
        <taxon>Streptosporangiales</taxon>
        <taxon>Streptosporangiaceae</taxon>
        <taxon>Nonomuraea</taxon>
    </lineage>
</organism>